<organism evidence="2 3">
    <name type="scientific">Streptomyces achromogenes</name>
    <dbReference type="NCBI Taxonomy" id="67255"/>
    <lineage>
        <taxon>Bacteria</taxon>
        <taxon>Bacillati</taxon>
        <taxon>Actinomycetota</taxon>
        <taxon>Actinomycetes</taxon>
        <taxon>Kitasatosporales</taxon>
        <taxon>Streptomycetaceae</taxon>
        <taxon>Streptomyces</taxon>
    </lineage>
</organism>
<evidence type="ECO:0000313" key="2">
    <source>
        <dbReference type="EMBL" id="MDQ0683662.1"/>
    </source>
</evidence>
<dbReference type="InterPro" id="IPR005561">
    <property type="entry name" value="ANTAR"/>
</dbReference>
<dbReference type="InterPro" id="IPR024189">
    <property type="entry name" value="ANTAR_transcrpt_antiterm_reg"/>
</dbReference>
<sequence length="96" mass="10463">MSQANALREEIERLRTENAQLHRAVASHAIVDQAIGVLVCIGRISPDDGFSVLRYVSQRTNTRLVAVAEQLIKHAQGAALTDTVQSELRAALARMA</sequence>
<comment type="caution">
    <text evidence="2">The sequence shown here is derived from an EMBL/GenBank/DDBJ whole genome shotgun (WGS) entry which is preliminary data.</text>
</comment>
<evidence type="ECO:0000259" key="1">
    <source>
        <dbReference type="PROSITE" id="PS50921"/>
    </source>
</evidence>
<dbReference type="SMART" id="SM01012">
    <property type="entry name" value="ANTAR"/>
    <property type="match status" value="1"/>
</dbReference>
<dbReference type="EMBL" id="JAUSYA010000001">
    <property type="protein sequence ID" value="MDQ0683662.1"/>
    <property type="molecule type" value="Genomic_DNA"/>
</dbReference>
<dbReference type="PIRSF" id="PIRSF010636">
    <property type="entry name" value="ANTAR_solo"/>
    <property type="match status" value="1"/>
</dbReference>
<keyword evidence="3" id="KW-1185">Reference proteome</keyword>
<name>A0ABU0PZ42_STRAH</name>
<dbReference type="PROSITE" id="PS50921">
    <property type="entry name" value="ANTAR"/>
    <property type="match status" value="1"/>
</dbReference>
<gene>
    <name evidence="2" type="ORF">QFZ56_002625</name>
</gene>
<dbReference type="Gene3D" id="1.10.10.10">
    <property type="entry name" value="Winged helix-like DNA-binding domain superfamily/Winged helix DNA-binding domain"/>
    <property type="match status" value="1"/>
</dbReference>
<feature type="domain" description="ANTAR" evidence="1">
    <location>
        <begin position="11"/>
        <end position="72"/>
    </location>
</feature>
<accession>A0ABU0PZ42</accession>
<dbReference type="InterPro" id="IPR011006">
    <property type="entry name" value="CheY-like_superfamily"/>
</dbReference>
<proteinExistence type="predicted"/>
<reference evidence="2 3" key="1">
    <citation type="submission" date="2023-07" db="EMBL/GenBank/DDBJ databases">
        <title>Comparative genomics of wheat-associated soil bacteria to identify genetic determinants of phenazine resistance.</title>
        <authorList>
            <person name="Mouncey N."/>
        </authorList>
    </citation>
    <scope>NUCLEOTIDE SEQUENCE [LARGE SCALE GENOMIC DNA]</scope>
    <source>
        <strain evidence="2 3">W4I19-2</strain>
    </source>
</reference>
<protein>
    <submittedName>
        <fullName evidence="2">AmiR/NasT family two-component response regulator</fullName>
    </submittedName>
</protein>
<dbReference type="InterPro" id="IPR036388">
    <property type="entry name" value="WH-like_DNA-bd_sf"/>
</dbReference>
<dbReference type="RefSeq" id="WP_307042648.1">
    <property type="nucleotide sequence ID" value="NZ_JAUSYA010000001.1"/>
</dbReference>
<dbReference type="SUPFAM" id="SSF52172">
    <property type="entry name" value="CheY-like"/>
    <property type="match status" value="1"/>
</dbReference>
<dbReference type="Pfam" id="PF03861">
    <property type="entry name" value="ANTAR"/>
    <property type="match status" value="1"/>
</dbReference>
<evidence type="ECO:0000313" key="3">
    <source>
        <dbReference type="Proteomes" id="UP001243364"/>
    </source>
</evidence>
<dbReference type="Proteomes" id="UP001243364">
    <property type="component" value="Unassembled WGS sequence"/>
</dbReference>